<dbReference type="AlphaFoldDB" id="A0AB39BKX1"/>
<dbReference type="Gene3D" id="3.10.310.10">
    <property type="entry name" value="Diaminopimelate Epimerase, Chain A, domain 1"/>
    <property type="match status" value="2"/>
</dbReference>
<protein>
    <submittedName>
        <fullName evidence="2">PhzF family phenazine biosynthesis protein</fullName>
    </submittedName>
</protein>
<dbReference type="RefSeq" id="WP_368499434.1">
    <property type="nucleotide sequence ID" value="NZ_CP162511.1"/>
</dbReference>
<dbReference type="Pfam" id="PF02567">
    <property type="entry name" value="PhzC-PhzF"/>
    <property type="match status" value="2"/>
</dbReference>
<dbReference type="EMBL" id="CP162511">
    <property type="protein sequence ID" value="XDI07058.1"/>
    <property type="molecule type" value="Genomic_DNA"/>
</dbReference>
<accession>A0AB39BKX1</accession>
<organism evidence="2">
    <name type="scientific">Herbiconiux sp. A18JL235</name>
    <dbReference type="NCBI Taxonomy" id="3152363"/>
    <lineage>
        <taxon>Bacteria</taxon>
        <taxon>Bacillati</taxon>
        <taxon>Actinomycetota</taxon>
        <taxon>Actinomycetes</taxon>
        <taxon>Micrococcales</taxon>
        <taxon>Microbacteriaceae</taxon>
        <taxon>Herbiconiux</taxon>
    </lineage>
</organism>
<evidence type="ECO:0000256" key="1">
    <source>
        <dbReference type="PIRSR" id="PIRSR016184-1"/>
    </source>
</evidence>
<feature type="active site" evidence="1">
    <location>
        <position position="48"/>
    </location>
</feature>
<dbReference type="InterPro" id="IPR003719">
    <property type="entry name" value="Phenazine_PhzF-like"/>
</dbReference>
<dbReference type="SUPFAM" id="SSF54506">
    <property type="entry name" value="Diaminopimelate epimerase-like"/>
    <property type="match status" value="1"/>
</dbReference>
<gene>
    <name evidence="2" type="ORF">ABFY20_08155</name>
</gene>
<dbReference type="PIRSF" id="PIRSF016184">
    <property type="entry name" value="PhzC_PhzF"/>
    <property type="match status" value="1"/>
</dbReference>
<dbReference type="PANTHER" id="PTHR13774">
    <property type="entry name" value="PHENAZINE BIOSYNTHESIS PROTEIN"/>
    <property type="match status" value="1"/>
</dbReference>
<name>A0AB39BKX1_9MICO</name>
<reference evidence="2" key="1">
    <citation type="submission" date="2024-05" db="EMBL/GenBank/DDBJ databases">
        <title>Herbiconiux sp. A18JL235.</title>
        <authorList>
            <person name="Zhang G."/>
        </authorList>
    </citation>
    <scope>NUCLEOTIDE SEQUENCE</scope>
    <source>
        <strain evidence="2">A18JL235</strain>
    </source>
</reference>
<sequence length="241" mass="25696">MSPQQLVVDVVTVFTDSEGGHGNLLGIVRSPAAAGREQEIARVLGYSETVFVEELLETGAPHAPGAPRERVATVRIFTPAEELPFAGHPSVGVSWWLAAAGTPVTRLAVGAGDVPVRADGDITWIAGRAEWAPEFIWHELADPAEVDRLDPAQFASGKHYAWAWVDEEAGHLRSRMFAPDLGIVEDEATGAAAVRLTTLLGRDLMIDQGAGSRILTRVLGDGLVEVGGRTRPVEPVTITLD</sequence>
<dbReference type="PANTHER" id="PTHR13774:SF32">
    <property type="entry name" value="ANTISENSE-ENHANCING SEQUENCE 1"/>
    <property type="match status" value="1"/>
</dbReference>
<dbReference type="GO" id="GO:0005737">
    <property type="term" value="C:cytoplasm"/>
    <property type="evidence" value="ECO:0007669"/>
    <property type="project" value="TreeGrafter"/>
</dbReference>
<evidence type="ECO:0000313" key="2">
    <source>
        <dbReference type="EMBL" id="XDI07058.1"/>
    </source>
</evidence>
<dbReference type="GO" id="GO:0016853">
    <property type="term" value="F:isomerase activity"/>
    <property type="evidence" value="ECO:0007669"/>
    <property type="project" value="TreeGrafter"/>
</dbReference>
<proteinExistence type="predicted"/>